<dbReference type="GO" id="GO:0055085">
    <property type="term" value="P:transmembrane transport"/>
    <property type="evidence" value="ECO:0007669"/>
    <property type="project" value="InterPro"/>
</dbReference>
<evidence type="ECO:0008006" key="3">
    <source>
        <dbReference type="Google" id="ProtNLM"/>
    </source>
</evidence>
<proteinExistence type="predicted"/>
<dbReference type="InterPro" id="IPR018389">
    <property type="entry name" value="DctP_fam"/>
</dbReference>
<name>X1DGN5_9ZZZZ</name>
<feature type="non-terminal residue" evidence="2">
    <location>
        <position position="1"/>
    </location>
</feature>
<evidence type="ECO:0000313" key="2">
    <source>
        <dbReference type="EMBL" id="GAH04204.1"/>
    </source>
</evidence>
<dbReference type="Gene3D" id="3.40.190.170">
    <property type="entry name" value="Bacterial extracellular solute-binding protein, family 7"/>
    <property type="match status" value="1"/>
</dbReference>
<accession>X1DGN5</accession>
<dbReference type="InterPro" id="IPR038404">
    <property type="entry name" value="TRAP_DctP_sf"/>
</dbReference>
<dbReference type="AlphaFoldDB" id="X1DGN5"/>
<reference evidence="2" key="1">
    <citation type="journal article" date="2014" name="Front. Microbiol.">
        <title>High frequency of phylogenetically diverse reductive dehalogenase-homologous genes in deep subseafloor sedimentary metagenomes.</title>
        <authorList>
            <person name="Kawai M."/>
            <person name="Futagami T."/>
            <person name="Toyoda A."/>
            <person name="Takaki Y."/>
            <person name="Nishi S."/>
            <person name="Hori S."/>
            <person name="Arai W."/>
            <person name="Tsubouchi T."/>
            <person name="Morono Y."/>
            <person name="Uchiyama I."/>
            <person name="Ito T."/>
            <person name="Fujiyama A."/>
            <person name="Inagaki F."/>
            <person name="Takami H."/>
        </authorList>
    </citation>
    <scope>NUCLEOTIDE SEQUENCE</scope>
    <source>
        <strain evidence="2">Expedition CK06-06</strain>
    </source>
</reference>
<keyword evidence="1" id="KW-0732">Signal</keyword>
<dbReference type="Pfam" id="PF03480">
    <property type="entry name" value="DctP"/>
    <property type="match status" value="1"/>
</dbReference>
<gene>
    <name evidence="2" type="ORF">S01H4_38042</name>
</gene>
<organism evidence="2">
    <name type="scientific">marine sediment metagenome</name>
    <dbReference type="NCBI Taxonomy" id="412755"/>
    <lineage>
        <taxon>unclassified sequences</taxon>
        <taxon>metagenomes</taxon>
        <taxon>ecological metagenomes</taxon>
    </lineage>
</organism>
<evidence type="ECO:0000256" key="1">
    <source>
        <dbReference type="ARBA" id="ARBA00022729"/>
    </source>
</evidence>
<comment type="caution">
    <text evidence="2">The sequence shown here is derived from an EMBL/GenBank/DDBJ whole genome shotgun (WGS) entry which is preliminary data.</text>
</comment>
<sequence>KTHKMYEPCKFMMLPEIEATAEAGVSCNLDAWNALPDHLKAILEGAANRYAFDRATLWEYTDPVNITFFQEECGVQIDYWSDEDIAKIRAASMEIMEEEATKGPIVAKLVKLYLDSSKELGLL</sequence>
<dbReference type="EMBL" id="BART01020480">
    <property type="protein sequence ID" value="GAH04204.1"/>
    <property type="molecule type" value="Genomic_DNA"/>
</dbReference>
<protein>
    <recommendedName>
        <fullName evidence="3">ABC transporter substrate-binding protein</fullName>
    </recommendedName>
</protein>